<keyword evidence="1" id="KW-0812">Transmembrane</keyword>
<dbReference type="AlphaFoldDB" id="A0A5B7CEL6"/>
<gene>
    <name evidence="2" type="ORF">E2C01_000233</name>
</gene>
<dbReference type="Proteomes" id="UP000324222">
    <property type="component" value="Unassembled WGS sequence"/>
</dbReference>
<keyword evidence="1" id="KW-1133">Transmembrane helix</keyword>
<organism evidence="2 3">
    <name type="scientific">Portunus trituberculatus</name>
    <name type="common">Swimming crab</name>
    <name type="synonym">Neptunus trituberculatus</name>
    <dbReference type="NCBI Taxonomy" id="210409"/>
    <lineage>
        <taxon>Eukaryota</taxon>
        <taxon>Metazoa</taxon>
        <taxon>Ecdysozoa</taxon>
        <taxon>Arthropoda</taxon>
        <taxon>Crustacea</taxon>
        <taxon>Multicrustacea</taxon>
        <taxon>Malacostraca</taxon>
        <taxon>Eumalacostraca</taxon>
        <taxon>Eucarida</taxon>
        <taxon>Decapoda</taxon>
        <taxon>Pleocyemata</taxon>
        <taxon>Brachyura</taxon>
        <taxon>Eubrachyura</taxon>
        <taxon>Portunoidea</taxon>
        <taxon>Portunidae</taxon>
        <taxon>Portuninae</taxon>
        <taxon>Portunus</taxon>
    </lineage>
</organism>
<protein>
    <submittedName>
        <fullName evidence="2">Uncharacterized protein</fullName>
    </submittedName>
</protein>
<feature type="transmembrane region" description="Helical" evidence="1">
    <location>
        <begin position="21"/>
        <end position="47"/>
    </location>
</feature>
<evidence type="ECO:0000313" key="3">
    <source>
        <dbReference type="Proteomes" id="UP000324222"/>
    </source>
</evidence>
<accession>A0A5B7CEL6</accession>
<name>A0A5B7CEL6_PORTR</name>
<reference evidence="2 3" key="1">
    <citation type="submission" date="2019-05" db="EMBL/GenBank/DDBJ databases">
        <title>Another draft genome of Portunus trituberculatus and its Hox gene families provides insights of decapod evolution.</title>
        <authorList>
            <person name="Jeong J.-H."/>
            <person name="Song I."/>
            <person name="Kim S."/>
            <person name="Choi T."/>
            <person name="Kim D."/>
            <person name="Ryu S."/>
            <person name="Kim W."/>
        </authorList>
    </citation>
    <scope>NUCLEOTIDE SEQUENCE [LARGE SCALE GENOMIC DNA]</scope>
    <source>
        <tissue evidence="2">Muscle</tissue>
    </source>
</reference>
<sequence>MHLKTHASSQLVEMNYHASEFLCPSFAILRMAVITGTGTLGFMASALSS</sequence>
<comment type="caution">
    <text evidence="2">The sequence shown here is derived from an EMBL/GenBank/DDBJ whole genome shotgun (WGS) entry which is preliminary data.</text>
</comment>
<evidence type="ECO:0000256" key="1">
    <source>
        <dbReference type="SAM" id="Phobius"/>
    </source>
</evidence>
<keyword evidence="1" id="KW-0472">Membrane</keyword>
<keyword evidence="3" id="KW-1185">Reference proteome</keyword>
<proteinExistence type="predicted"/>
<dbReference type="EMBL" id="VSRR010000005">
    <property type="protein sequence ID" value="MPC07668.1"/>
    <property type="molecule type" value="Genomic_DNA"/>
</dbReference>
<evidence type="ECO:0000313" key="2">
    <source>
        <dbReference type="EMBL" id="MPC07668.1"/>
    </source>
</evidence>